<dbReference type="InterPro" id="IPR050448">
    <property type="entry name" value="OpgB/LTA_synthase_biosynth"/>
</dbReference>
<dbReference type="EMBL" id="FNGW01000005">
    <property type="protein sequence ID" value="SDM13205.1"/>
    <property type="molecule type" value="Genomic_DNA"/>
</dbReference>
<evidence type="ECO:0000256" key="1">
    <source>
        <dbReference type="ARBA" id="ARBA00004651"/>
    </source>
</evidence>
<protein>
    <submittedName>
        <fullName evidence="10">Phosphoglycerol transferase MdoB</fullName>
    </submittedName>
</protein>
<dbReference type="Proteomes" id="UP000199068">
    <property type="component" value="Unassembled WGS sequence"/>
</dbReference>
<dbReference type="STRING" id="1121325.SAMN04515677_105321"/>
<dbReference type="Gene3D" id="3.40.720.10">
    <property type="entry name" value="Alkaline Phosphatase, subunit A"/>
    <property type="match status" value="1"/>
</dbReference>
<keyword evidence="11" id="KW-1185">Reference proteome</keyword>
<dbReference type="PANTHER" id="PTHR47371:SF3">
    <property type="entry name" value="PHOSPHOGLYCEROL TRANSFERASE I"/>
    <property type="match status" value="1"/>
</dbReference>
<keyword evidence="3" id="KW-1003">Cell membrane</keyword>
<evidence type="ECO:0000313" key="10">
    <source>
        <dbReference type="EMBL" id="SDM13205.1"/>
    </source>
</evidence>
<dbReference type="InterPro" id="IPR000917">
    <property type="entry name" value="Sulfatase_N"/>
</dbReference>
<evidence type="ECO:0000256" key="3">
    <source>
        <dbReference type="ARBA" id="ARBA00022475"/>
    </source>
</evidence>
<dbReference type="InterPro" id="IPR002909">
    <property type="entry name" value="IPT_dom"/>
</dbReference>
<reference evidence="10 11" key="1">
    <citation type="submission" date="2016-10" db="EMBL/GenBank/DDBJ databases">
        <authorList>
            <person name="de Groot N.N."/>
        </authorList>
    </citation>
    <scope>NUCLEOTIDE SEQUENCE [LARGE SCALE GENOMIC DNA]</scope>
    <source>
        <strain evidence="10 11">DSM 797</strain>
    </source>
</reference>
<comment type="subcellular location">
    <subcellularLocation>
        <location evidence="1">Cell membrane</location>
        <topology evidence="1">Multi-pass membrane protein</topology>
    </subcellularLocation>
</comment>
<evidence type="ECO:0000256" key="2">
    <source>
        <dbReference type="ARBA" id="ARBA00004936"/>
    </source>
</evidence>
<evidence type="ECO:0000313" key="11">
    <source>
        <dbReference type="Proteomes" id="UP000199068"/>
    </source>
</evidence>
<evidence type="ECO:0000259" key="8">
    <source>
        <dbReference type="Pfam" id="PF00884"/>
    </source>
</evidence>
<proteinExistence type="predicted"/>
<feature type="transmembrane region" description="Helical" evidence="7">
    <location>
        <begin position="58"/>
        <end position="77"/>
    </location>
</feature>
<keyword evidence="4 7" id="KW-0812">Transmembrane</keyword>
<dbReference type="RefSeq" id="WP_170139187.1">
    <property type="nucleotide sequence ID" value="NZ_FNGW01000005.1"/>
</dbReference>
<dbReference type="GO" id="GO:0005886">
    <property type="term" value="C:plasma membrane"/>
    <property type="evidence" value="ECO:0007669"/>
    <property type="project" value="UniProtKB-SubCell"/>
</dbReference>
<dbReference type="Pfam" id="PF01833">
    <property type="entry name" value="TIG"/>
    <property type="match status" value="1"/>
</dbReference>
<name>A0A1G9QSE1_9FIRM</name>
<dbReference type="CDD" id="cd16015">
    <property type="entry name" value="LTA_synthase"/>
    <property type="match status" value="1"/>
</dbReference>
<dbReference type="InterPro" id="IPR017850">
    <property type="entry name" value="Alkaline_phosphatase_core_sf"/>
</dbReference>
<comment type="pathway">
    <text evidence="2">Cell wall biogenesis; lipoteichoic acid biosynthesis.</text>
</comment>
<evidence type="ECO:0000256" key="6">
    <source>
        <dbReference type="ARBA" id="ARBA00023136"/>
    </source>
</evidence>
<keyword evidence="5 7" id="KW-1133">Transmembrane helix</keyword>
<feature type="transmembrane region" description="Helical" evidence="7">
    <location>
        <begin position="163"/>
        <end position="180"/>
    </location>
</feature>
<evidence type="ECO:0000259" key="9">
    <source>
        <dbReference type="Pfam" id="PF01833"/>
    </source>
</evidence>
<sequence length="674" mass="77154">MNIQNKKSNKNKHLKITKSSIKELLSWLVGGFILLFVTEYIQRQDIQSIITFAKDRTNAFVINLLIILILTSIIFLLKRKKTAYFLISLLIISISLISAFMTNLRGMPLTYSDIFSIRDGMSIANKYINIYMIIGVVLALVICILITIYLFKQEKNSIRITSPTNIILAIIIAIVFTVSATSLRERKILDALRWDLKESYYYNGFVYSVLDSWYSYIRKKPEGYDKAQIENIKNNMNAVPAMSSNGTKVKKVSTDKKPNIMFVQLESFMDPTLIKEAKFSEDPIPNFRKLSKENTSGVMNAPTTGGGTARTEFEVLTGNNFDYLIPGEIPYDTIAKQKAINSVASTLKKQGYKATIIHNFQGNFYSRNTALNNLGFDRFVSMEYMQGIEKTPLNWSKDKVLKEYMQQSLESTVEKDLIYVITAQCHSKYPENDLGIDMPVKVEVQAPLTETDKNQLYYYANQLKETDEYIGETIKMVNEMKEDTIVVFFSDHMPALNVFKNDDFYLDKYEVPVGIYANYNTGQKQNLDLEAYQLSTELFTLAGAEYGPMERIHALLRNDENYQKDLESMQYDILFGKQYSINSDKDKPIQGEMRMGLFDITVDKVDKKGNTTTIKGKNFTQQSVVYVNNKKCETKFINDKTLEIKSVDKMDTVSVKQLGRNDAQLSSSNEIKIK</sequence>
<feature type="domain" description="IPT/TIG" evidence="9">
    <location>
        <begin position="609"/>
        <end position="650"/>
    </location>
</feature>
<evidence type="ECO:0000256" key="4">
    <source>
        <dbReference type="ARBA" id="ARBA00022692"/>
    </source>
</evidence>
<dbReference type="SUPFAM" id="SSF53649">
    <property type="entry name" value="Alkaline phosphatase-like"/>
    <property type="match status" value="1"/>
</dbReference>
<feature type="transmembrane region" description="Helical" evidence="7">
    <location>
        <begin position="21"/>
        <end position="38"/>
    </location>
</feature>
<gene>
    <name evidence="10" type="ORF">SAMN04515677_105321</name>
</gene>
<feature type="domain" description="Sulfatase N-terminal" evidence="8">
    <location>
        <begin position="258"/>
        <end position="543"/>
    </location>
</feature>
<organism evidence="10 11">
    <name type="scientific">Romboutsia lituseburensis DSM 797</name>
    <dbReference type="NCBI Taxonomy" id="1121325"/>
    <lineage>
        <taxon>Bacteria</taxon>
        <taxon>Bacillati</taxon>
        <taxon>Bacillota</taxon>
        <taxon>Clostridia</taxon>
        <taxon>Peptostreptococcales</taxon>
        <taxon>Peptostreptococcaceae</taxon>
        <taxon>Romboutsia</taxon>
    </lineage>
</organism>
<dbReference type="Pfam" id="PF00884">
    <property type="entry name" value="Sulfatase"/>
    <property type="match status" value="1"/>
</dbReference>
<feature type="transmembrane region" description="Helical" evidence="7">
    <location>
        <begin position="84"/>
        <end position="102"/>
    </location>
</feature>
<dbReference type="GO" id="GO:0016740">
    <property type="term" value="F:transferase activity"/>
    <property type="evidence" value="ECO:0007669"/>
    <property type="project" value="UniProtKB-KW"/>
</dbReference>
<evidence type="ECO:0000256" key="5">
    <source>
        <dbReference type="ARBA" id="ARBA00022989"/>
    </source>
</evidence>
<dbReference type="AlphaFoldDB" id="A0A1G9QSE1"/>
<dbReference type="PANTHER" id="PTHR47371">
    <property type="entry name" value="LIPOTEICHOIC ACID SYNTHASE"/>
    <property type="match status" value="1"/>
</dbReference>
<evidence type="ECO:0000256" key="7">
    <source>
        <dbReference type="SAM" id="Phobius"/>
    </source>
</evidence>
<feature type="transmembrane region" description="Helical" evidence="7">
    <location>
        <begin position="128"/>
        <end position="151"/>
    </location>
</feature>
<keyword evidence="6 7" id="KW-0472">Membrane</keyword>
<accession>A0A1G9QSE1</accession>
<keyword evidence="10" id="KW-0808">Transferase</keyword>